<evidence type="ECO:0000256" key="1">
    <source>
        <dbReference type="ARBA" id="ARBA00004651"/>
    </source>
</evidence>
<dbReference type="SUPFAM" id="SSF161098">
    <property type="entry name" value="MetI-like"/>
    <property type="match status" value="1"/>
</dbReference>
<dbReference type="RefSeq" id="WP_313497274.1">
    <property type="nucleotide sequence ID" value="NZ_CP134879.1"/>
</dbReference>
<dbReference type="GO" id="GO:0005886">
    <property type="term" value="C:plasma membrane"/>
    <property type="evidence" value="ECO:0007669"/>
    <property type="project" value="UniProtKB-SubCell"/>
</dbReference>
<evidence type="ECO:0000313" key="11">
    <source>
        <dbReference type="Proteomes" id="UP001304125"/>
    </source>
</evidence>
<name>A0AA96F4Z3_9MICO</name>
<dbReference type="Pfam" id="PF00528">
    <property type="entry name" value="BPD_transp_1"/>
    <property type="match status" value="1"/>
</dbReference>
<dbReference type="InterPro" id="IPR000515">
    <property type="entry name" value="MetI-like"/>
</dbReference>
<feature type="transmembrane region" description="Helical" evidence="7">
    <location>
        <begin position="185"/>
        <end position="211"/>
    </location>
</feature>
<dbReference type="CDD" id="cd06261">
    <property type="entry name" value="TM_PBP2"/>
    <property type="match status" value="1"/>
</dbReference>
<evidence type="ECO:0000259" key="9">
    <source>
        <dbReference type="PROSITE" id="PS50928"/>
    </source>
</evidence>
<keyword evidence="4 7" id="KW-0812">Transmembrane</keyword>
<comment type="subcellular location">
    <subcellularLocation>
        <location evidence="1 7">Cell membrane</location>
        <topology evidence="1 7">Multi-pass membrane protein</topology>
    </subcellularLocation>
</comment>
<evidence type="ECO:0000256" key="2">
    <source>
        <dbReference type="ARBA" id="ARBA00022448"/>
    </source>
</evidence>
<feature type="transmembrane region" description="Helical" evidence="7">
    <location>
        <begin position="34"/>
        <end position="55"/>
    </location>
</feature>
<dbReference type="EMBL" id="CP134879">
    <property type="protein sequence ID" value="WNM23958.1"/>
    <property type="molecule type" value="Genomic_DNA"/>
</dbReference>
<keyword evidence="3" id="KW-1003">Cell membrane</keyword>
<sequence>MTTPAPVADPAGAAPGLEAPAPQPASRRPRRAKVLPYLLGLPAVLVLLAGMAYPLSWQVWNSFREYGLAQQFGQDPTFIGLQNYITLLSDSGFWTVLVRSVVFMAVTAVVTMVVGIALAILMKSIPGWSRIALQVALLLAWAMPIVAQMTVWNWLIDDRNGVLNYVLSLIPGVDMVGHNWLVEPLSFFAVASLIITWASVPFVALSVYAGLTQVSEEVVEAAQLDGAGGIQMLRRIILPILRPVLVILLLLQMIWDLRVYAQISLLQGFGARGERYDLLGTYIYGLGVGQGHFGVAAAAAMIVMIFTIALSWFYVRELLKEDQQ</sequence>
<evidence type="ECO:0000256" key="6">
    <source>
        <dbReference type="ARBA" id="ARBA00023136"/>
    </source>
</evidence>
<dbReference type="PANTHER" id="PTHR43227">
    <property type="entry name" value="BLL4140 PROTEIN"/>
    <property type="match status" value="1"/>
</dbReference>
<feature type="transmembrane region" description="Helical" evidence="7">
    <location>
        <begin position="96"/>
        <end position="121"/>
    </location>
</feature>
<dbReference type="InterPro" id="IPR050809">
    <property type="entry name" value="UgpAE/MalFG_permease"/>
</dbReference>
<evidence type="ECO:0000256" key="4">
    <source>
        <dbReference type="ARBA" id="ARBA00022692"/>
    </source>
</evidence>
<evidence type="ECO:0000313" key="10">
    <source>
        <dbReference type="EMBL" id="WNM23958.1"/>
    </source>
</evidence>
<dbReference type="PROSITE" id="PS50928">
    <property type="entry name" value="ABC_TM1"/>
    <property type="match status" value="1"/>
</dbReference>
<keyword evidence="6 7" id="KW-0472">Membrane</keyword>
<feature type="transmembrane region" description="Helical" evidence="7">
    <location>
        <begin position="133"/>
        <end position="155"/>
    </location>
</feature>
<evidence type="ECO:0000256" key="5">
    <source>
        <dbReference type="ARBA" id="ARBA00022989"/>
    </source>
</evidence>
<feature type="compositionally biased region" description="Low complexity" evidence="8">
    <location>
        <begin position="1"/>
        <end position="26"/>
    </location>
</feature>
<comment type="similarity">
    <text evidence="7">Belongs to the binding-protein-dependent transport system permease family.</text>
</comment>
<feature type="domain" description="ABC transmembrane type-1" evidence="9">
    <location>
        <begin position="97"/>
        <end position="314"/>
    </location>
</feature>
<feature type="transmembrane region" description="Helical" evidence="7">
    <location>
        <begin position="293"/>
        <end position="315"/>
    </location>
</feature>
<dbReference type="Proteomes" id="UP001304125">
    <property type="component" value="Chromosome"/>
</dbReference>
<reference evidence="10 11" key="1">
    <citation type="submission" date="2023-09" db="EMBL/GenBank/DDBJ databases">
        <title>Demequina sp. a novel bacteria isolated from Capsicum annuum.</title>
        <authorList>
            <person name="Humaira Z."/>
            <person name="Lee J."/>
            <person name="Cho D."/>
        </authorList>
    </citation>
    <scope>NUCLEOTIDE SEQUENCE [LARGE SCALE GENOMIC DNA]</scope>
    <source>
        <strain evidence="10 11">OYTSA14</strain>
    </source>
</reference>
<keyword evidence="5 7" id="KW-1133">Transmembrane helix</keyword>
<evidence type="ECO:0000256" key="3">
    <source>
        <dbReference type="ARBA" id="ARBA00022475"/>
    </source>
</evidence>
<dbReference type="Gene3D" id="1.10.3720.10">
    <property type="entry name" value="MetI-like"/>
    <property type="match status" value="1"/>
</dbReference>
<keyword evidence="11" id="KW-1185">Reference proteome</keyword>
<feature type="region of interest" description="Disordered" evidence="8">
    <location>
        <begin position="1"/>
        <end position="27"/>
    </location>
</feature>
<organism evidence="10 11">
    <name type="scientific">Demequina capsici</name>
    <dbReference type="NCBI Taxonomy" id="3075620"/>
    <lineage>
        <taxon>Bacteria</taxon>
        <taxon>Bacillati</taxon>
        <taxon>Actinomycetota</taxon>
        <taxon>Actinomycetes</taxon>
        <taxon>Micrococcales</taxon>
        <taxon>Demequinaceae</taxon>
        <taxon>Demequina</taxon>
    </lineage>
</organism>
<feature type="transmembrane region" description="Helical" evidence="7">
    <location>
        <begin position="232"/>
        <end position="255"/>
    </location>
</feature>
<evidence type="ECO:0000256" key="7">
    <source>
        <dbReference type="RuleBase" id="RU363032"/>
    </source>
</evidence>
<dbReference type="AlphaFoldDB" id="A0AA96F4Z3"/>
<dbReference type="InterPro" id="IPR035906">
    <property type="entry name" value="MetI-like_sf"/>
</dbReference>
<keyword evidence="2 7" id="KW-0813">Transport</keyword>
<dbReference type="PANTHER" id="PTHR43227:SF8">
    <property type="entry name" value="DIACETYLCHITOBIOSE UPTAKE SYSTEM PERMEASE PROTEIN DASB"/>
    <property type="match status" value="1"/>
</dbReference>
<proteinExistence type="inferred from homology"/>
<accession>A0AA96F4Z3</accession>
<protein>
    <submittedName>
        <fullName evidence="10">Sugar ABC transporter permease</fullName>
    </submittedName>
</protein>
<dbReference type="GO" id="GO:0055085">
    <property type="term" value="P:transmembrane transport"/>
    <property type="evidence" value="ECO:0007669"/>
    <property type="project" value="InterPro"/>
</dbReference>
<gene>
    <name evidence="10" type="ORF">RN606_11405</name>
</gene>
<evidence type="ECO:0000256" key="8">
    <source>
        <dbReference type="SAM" id="MobiDB-lite"/>
    </source>
</evidence>